<comment type="caution">
    <text evidence="1">The sequence shown here is derived from an EMBL/GenBank/DDBJ whole genome shotgun (WGS) entry which is preliminary data.</text>
</comment>
<accession>A0A814I3I1</accession>
<gene>
    <name evidence="1" type="ORF">OXX778_LOCUS17287</name>
</gene>
<proteinExistence type="predicted"/>
<name>A0A814I3I1_9BILA</name>
<protein>
    <submittedName>
        <fullName evidence="1">Uncharacterized protein</fullName>
    </submittedName>
</protein>
<evidence type="ECO:0000313" key="1">
    <source>
        <dbReference type="EMBL" id="CAF1019107.1"/>
    </source>
</evidence>
<sequence>MYQNFRHQYSYPNYIHYELNSNPNNFYNYNSKQFCFYNQFHLISITPQQQPIQTYLEQAQFQPNEQILLQERSNNFENDQKNNEASIQSNELSSNSNTDIIDQMLNEDLTSQIISAERIKNNSTLRQVFRQDSFESVLQSVLELKNAIYRPTGKHTKESLNNCSDSEKNKISDTIIILQNDDDKSSSQSSTSNL</sequence>
<organism evidence="1 2">
    <name type="scientific">Brachionus calyciflorus</name>
    <dbReference type="NCBI Taxonomy" id="104777"/>
    <lineage>
        <taxon>Eukaryota</taxon>
        <taxon>Metazoa</taxon>
        <taxon>Spiralia</taxon>
        <taxon>Gnathifera</taxon>
        <taxon>Rotifera</taxon>
        <taxon>Eurotatoria</taxon>
        <taxon>Monogononta</taxon>
        <taxon>Pseudotrocha</taxon>
        <taxon>Ploima</taxon>
        <taxon>Brachionidae</taxon>
        <taxon>Brachionus</taxon>
    </lineage>
</organism>
<dbReference type="Proteomes" id="UP000663879">
    <property type="component" value="Unassembled WGS sequence"/>
</dbReference>
<keyword evidence="2" id="KW-1185">Reference proteome</keyword>
<dbReference type="EMBL" id="CAJNOC010004371">
    <property type="protein sequence ID" value="CAF1019107.1"/>
    <property type="molecule type" value="Genomic_DNA"/>
</dbReference>
<reference evidence="1" key="1">
    <citation type="submission" date="2021-02" db="EMBL/GenBank/DDBJ databases">
        <authorList>
            <person name="Nowell W R."/>
        </authorList>
    </citation>
    <scope>NUCLEOTIDE SEQUENCE</scope>
    <source>
        <strain evidence="1">Ploen Becks lab</strain>
    </source>
</reference>
<dbReference type="AlphaFoldDB" id="A0A814I3I1"/>
<evidence type="ECO:0000313" key="2">
    <source>
        <dbReference type="Proteomes" id="UP000663879"/>
    </source>
</evidence>